<accession>A0ABT4YCV7</accession>
<keyword evidence="4 7" id="KW-0812">Transmembrane</keyword>
<evidence type="ECO:0000256" key="3">
    <source>
        <dbReference type="ARBA" id="ARBA00022519"/>
    </source>
</evidence>
<dbReference type="PANTHER" id="PTHR30462:SF0">
    <property type="entry name" value="INTERMEMBRANE TRANSPORT PROTEIN YEBT"/>
    <property type="match status" value="1"/>
</dbReference>
<feature type="domain" description="Mce/MlaD" evidence="8">
    <location>
        <begin position="282"/>
        <end position="371"/>
    </location>
</feature>
<sequence length="768" mass="83258">MNELPQARVHRASNWSSIWILPILALLISCWLAWSTYSQTGVDIQIIFESGDGIQPGKTDVIFKGMEVGKVKDLTLDTSGAKRGVIATVEMNKEVEPYLLTNTRFWLVKPSVTLAGVTGLETLVSGNYIEASPGDGESTRLFTALTEAPPLSNDLPGLHLTLKADRLGSLTRESPVFFRQMQVGRVKSYALSEDQRAVEIKVHIEAPYASLVRKHTRFWNASGVTVDADLSGVKVRAESLASLVAGGIAFATPEHRMDSPPVDPNESLPLYEDFNAAQVGLKVLVTLSDFDGLQAGQTPVMYKGIQVGTLKALVGNDNLSSASAELALDPRTEDYLVEGTQFWVVKPAISVAGVTGLEALVKGNYIAVHPGKKGNKPKREFFANRSPPPPGLNTPGLHLTLLSNMLGSLEVGSPVLYRQIKVGSVQSYQLSKDRAQVVLGIHIEPEYASLVNSSTRFWNASGITLTGGLSGITVKSESLQSLLSGGIAFDTPDLEAAPLSKRVRRFVLYADSESAAQYGIEVQIRADSGDGLQPGTPIRYKGLEVGQIEAVELTNDFRAVLLTARITKHSERIARIGTKFWVVKPELSLVRAENLETVVTGPYLQVQPAQNAGTAQTQFVVQSKPPVLPASSDEGMHLVLSTSHRRSLKPGVLVTYRGMAVGRVSHLEFGATADRVLVHVLIESRYTTLVRSGSRFWHASGFGIDWSLMKGATIRTESIEAILEGGIEFATPDGETMGRPATPGQTFTLFDEANLEWLEWAPKIALDR</sequence>
<keyword evidence="6 7" id="KW-0472">Membrane</keyword>
<feature type="transmembrane region" description="Helical" evidence="7">
    <location>
        <begin position="12"/>
        <end position="34"/>
    </location>
</feature>
<evidence type="ECO:0000256" key="1">
    <source>
        <dbReference type="ARBA" id="ARBA00004533"/>
    </source>
</evidence>
<feature type="domain" description="Mce/MlaD" evidence="8">
    <location>
        <begin position="157"/>
        <end position="217"/>
    </location>
</feature>
<proteinExistence type="predicted"/>
<keyword evidence="3" id="KW-0997">Cell inner membrane</keyword>
<evidence type="ECO:0000256" key="2">
    <source>
        <dbReference type="ARBA" id="ARBA00022475"/>
    </source>
</evidence>
<dbReference type="EMBL" id="JANEWF010000061">
    <property type="protein sequence ID" value="MDA8486732.1"/>
    <property type="molecule type" value="Genomic_DNA"/>
</dbReference>
<feature type="domain" description="Mce/MlaD" evidence="8">
    <location>
        <begin position="41"/>
        <end position="134"/>
    </location>
</feature>
<evidence type="ECO:0000313" key="9">
    <source>
        <dbReference type="EMBL" id="MDA8486732.1"/>
    </source>
</evidence>
<feature type="domain" description="Mce/MlaD" evidence="8">
    <location>
        <begin position="637"/>
        <end position="695"/>
    </location>
</feature>
<evidence type="ECO:0000259" key="8">
    <source>
        <dbReference type="Pfam" id="PF02470"/>
    </source>
</evidence>
<keyword evidence="5 7" id="KW-1133">Transmembrane helix</keyword>
<dbReference type="Proteomes" id="UP001211689">
    <property type="component" value="Unassembled WGS sequence"/>
</dbReference>
<feature type="domain" description="Mce/MlaD" evidence="8">
    <location>
        <begin position="397"/>
        <end position="457"/>
    </location>
</feature>
<organism evidence="9 10">
    <name type="scientific">Metapseudomonas resinovorans</name>
    <name type="common">Pseudomonas resinovorans</name>
    <dbReference type="NCBI Taxonomy" id="53412"/>
    <lineage>
        <taxon>Bacteria</taxon>
        <taxon>Pseudomonadati</taxon>
        <taxon>Pseudomonadota</taxon>
        <taxon>Gammaproteobacteria</taxon>
        <taxon>Pseudomonadales</taxon>
        <taxon>Pseudomonadaceae</taxon>
        <taxon>Metapseudomonas</taxon>
    </lineage>
</organism>
<keyword evidence="2" id="KW-1003">Cell membrane</keyword>
<keyword evidence="10" id="KW-1185">Reference proteome</keyword>
<dbReference type="Pfam" id="PF02470">
    <property type="entry name" value="MlaD"/>
    <property type="match status" value="6"/>
</dbReference>
<protein>
    <submittedName>
        <fullName evidence="9">MlaD family protein</fullName>
    </submittedName>
</protein>
<dbReference type="InterPro" id="IPR051800">
    <property type="entry name" value="PqiA-PqiB_transport"/>
</dbReference>
<evidence type="ECO:0000256" key="4">
    <source>
        <dbReference type="ARBA" id="ARBA00022692"/>
    </source>
</evidence>
<name>A0ABT4YCV7_METRE</name>
<comment type="subcellular location">
    <subcellularLocation>
        <location evidence="1">Cell inner membrane</location>
    </subcellularLocation>
</comment>
<evidence type="ECO:0000256" key="6">
    <source>
        <dbReference type="ARBA" id="ARBA00023136"/>
    </source>
</evidence>
<comment type="caution">
    <text evidence="9">The sequence shown here is derived from an EMBL/GenBank/DDBJ whole genome shotgun (WGS) entry which is preliminary data.</text>
</comment>
<feature type="domain" description="Mce/MlaD" evidence="8">
    <location>
        <begin position="519"/>
        <end position="608"/>
    </location>
</feature>
<reference evidence="9 10" key="1">
    <citation type="submission" date="2022-07" db="EMBL/GenBank/DDBJ databases">
        <title>Genome Analysis of Selected Gammaproteobacteria from Nigerian Food snails.</title>
        <authorList>
            <person name="Okafor A.C."/>
        </authorList>
    </citation>
    <scope>NUCLEOTIDE SEQUENCE [LARGE SCALE GENOMIC DNA]</scope>
    <source>
        <strain evidence="9 10">Awg 2</strain>
    </source>
</reference>
<gene>
    <name evidence="9" type="ORF">NNO07_27005</name>
</gene>
<evidence type="ECO:0000313" key="10">
    <source>
        <dbReference type="Proteomes" id="UP001211689"/>
    </source>
</evidence>
<evidence type="ECO:0000256" key="7">
    <source>
        <dbReference type="SAM" id="Phobius"/>
    </source>
</evidence>
<dbReference type="InterPro" id="IPR003399">
    <property type="entry name" value="Mce/MlaD"/>
</dbReference>
<evidence type="ECO:0000256" key="5">
    <source>
        <dbReference type="ARBA" id="ARBA00022989"/>
    </source>
</evidence>
<dbReference type="PANTHER" id="PTHR30462">
    <property type="entry name" value="INTERMEMBRANE TRANSPORT PROTEIN PQIB-RELATED"/>
    <property type="match status" value="1"/>
</dbReference>
<dbReference type="RefSeq" id="WP_271472541.1">
    <property type="nucleotide sequence ID" value="NZ_JANEWF010000061.1"/>
</dbReference>